<dbReference type="Proteomes" id="UP000697998">
    <property type="component" value="Unassembled WGS sequence"/>
</dbReference>
<gene>
    <name evidence="1" type="ORF">IPJ27_08745</name>
</gene>
<sequence length="87" mass="10278">MSKRDVEILDREVCYQGFYRLERLRLRHRLFSGDMSPPIVREVIEKDVAAVLLYDPGRDEVVMIEQFRIGARDDPRGPWLCWRSSPA</sequence>
<dbReference type="InterPro" id="IPR015797">
    <property type="entry name" value="NUDIX_hydrolase-like_dom_sf"/>
</dbReference>
<accession>A0A935PWV9</accession>
<proteinExistence type="predicted"/>
<protein>
    <recommendedName>
        <fullName evidence="3">ADP-ribose diphosphatase</fullName>
    </recommendedName>
</protein>
<evidence type="ECO:0000313" key="2">
    <source>
        <dbReference type="Proteomes" id="UP000697998"/>
    </source>
</evidence>
<comment type="caution">
    <text evidence="1">The sequence shown here is derived from an EMBL/GenBank/DDBJ whole genome shotgun (WGS) entry which is preliminary data.</text>
</comment>
<name>A0A935PWV9_9PROT</name>
<evidence type="ECO:0000313" key="1">
    <source>
        <dbReference type="EMBL" id="MBK7674845.1"/>
    </source>
</evidence>
<organism evidence="1 2">
    <name type="scientific">Candidatus Accumulibacter proximus</name>
    <dbReference type="NCBI Taxonomy" id="2954385"/>
    <lineage>
        <taxon>Bacteria</taxon>
        <taxon>Pseudomonadati</taxon>
        <taxon>Pseudomonadota</taxon>
        <taxon>Betaproteobacteria</taxon>
        <taxon>Candidatus Accumulibacter</taxon>
    </lineage>
</organism>
<dbReference type="Gene3D" id="3.90.79.10">
    <property type="entry name" value="Nucleoside Triphosphate Pyrophosphohydrolase"/>
    <property type="match status" value="1"/>
</dbReference>
<dbReference type="AlphaFoldDB" id="A0A935PWV9"/>
<dbReference type="EMBL" id="JADJMH010000005">
    <property type="protein sequence ID" value="MBK7674845.1"/>
    <property type="molecule type" value="Genomic_DNA"/>
</dbReference>
<evidence type="ECO:0008006" key="3">
    <source>
        <dbReference type="Google" id="ProtNLM"/>
    </source>
</evidence>
<dbReference type="SUPFAM" id="SSF55811">
    <property type="entry name" value="Nudix"/>
    <property type="match status" value="1"/>
</dbReference>
<reference evidence="1 2" key="1">
    <citation type="submission" date="2020-10" db="EMBL/GenBank/DDBJ databases">
        <title>Connecting structure to function with the recovery of over 1000 high-quality activated sludge metagenome-assembled genomes encoding full-length rRNA genes using long-read sequencing.</title>
        <authorList>
            <person name="Singleton C.M."/>
            <person name="Petriglieri F."/>
            <person name="Kristensen J.M."/>
            <person name="Kirkegaard R.H."/>
            <person name="Michaelsen T.Y."/>
            <person name="Andersen M.H."/>
            <person name="Karst S.M."/>
            <person name="Dueholm M.S."/>
            <person name="Nielsen P.H."/>
            <person name="Albertsen M."/>
        </authorList>
    </citation>
    <scope>NUCLEOTIDE SEQUENCE [LARGE SCALE GENOMIC DNA]</scope>
    <source>
        <strain evidence="1">EsbW_18-Q3-R4-48_BATAC.285</strain>
    </source>
</reference>